<dbReference type="InterPro" id="IPR002767">
    <property type="entry name" value="Thiamine_BP"/>
</dbReference>
<accession>A0A7C3WJA5</accession>
<dbReference type="GO" id="GO:0005829">
    <property type="term" value="C:cytosol"/>
    <property type="evidence" value="ECO:0007669"/>
    <property type="project" value="TreeGrafter"/>
</dbReference>
<evidence type="ECO:0000259" key="2">
    <source>
        <dbReference type="Pfam" id="PF01910"/>
    </source>
</evidence>
<dbReference type="InterPro" id="IPR051614">
    <property type="entry name" value="UPF0045_domain"/>
</dbReference>
<comment type="caution">
    <text evidence="3">The sequence shown here is derived from an EMBL/GenBank/DDBJ whole genome shotgun (WGS) entry which is preliminary data.</text>
</comment>
<dbReference type="EMBL" id="DTHB01000042">
    <property type="protein sequence ID" value="HGB14691.1"/>
    <property type="molecule type" value="Genomic_DNA"/>
</dbReference>
<dbReference type="SUPFAM" id="SSF89957">
    <property type="entry name" value="MTH1187/YkoF-like"/>
    <property type="match status" value="1"/>
</dbReference>
<proteinExistence type="inferred from homology"/>
<dbReference type="InterPro" id="IPR029756">
    <property type="entry name" value="MTH1187/YkoF-like"/>
</dbReference>
<dbReference type="Pfam" id="PF01910">
    <property type="entry name" value="Thiamine_BP"/>
    <property type="match status" value="1"/>
</dbReference>
<dbReference type="AlphaFoldDB" id="A0A7C3WJA5"/>
<comment type="similarity">
    <text evidence="1">Belongs to the UPF0045 family.</text>
</comment>
<dbReference type="PANTHER" id="PTHR33777">
    <property type="entry name" value="UPF0045 PROTEIN ECM15"/>
    <property type="match status" value="1"/>
</dbReference>
<protein>
    <submittedName>
        <fullName evidence="3">MTH1187 family thiamine-binding protein</fullName>
    </submittedName>
</protein>
<name>A0A7C3WJA5_9BACT</name>
<evidence type="ECO:0000313" key="3">
    <source>
        <dbReference type="EMBL" id="HGB14691.1"/>
    </source>
</evidence>
<feature type="domain" description="Thiamine-binding protein" evidence="2">
    <location>
        <begin position="4"/>
        <end position="95"/>
    </location>
</feature>
<dbReference type="NCBIfam" id="TIGR00106">
    <property type="entry name" value="MTH1187 family thiamine-binding protein"/>
    <property type="match status" value="1"/>
</dbReference>
<dbReference type="Gene3D" id="3.30.70.930">
    <property type="match status" value="1"/>
</dbReference>
<sequence length="99" mass="10918">MALMEISVIPLGLGQVSVGDYIALVEEYLRKNNIPHQLTDMGTVVAGSPAELLKLAQELHELPFTKGVQRVITHIAIDDRRDKEVGLGDKTRSVEARLK</sequence>
<gene>
    <name evidence="3" type="ORF">ENV62_05585</name>
</gene>
<dbReference type="PANTHER" id="PTHR33777:SF1">
    <property type="entry name" value="UPF0045 PROTEIN ECM15"/>
    <property type="match status" value="1"/>
</dbReference>
<reference evidence="3" key="1">
    <citation type="journal article" date="2020" name="mSystems">
        <title>Genome- and Community-Level Interaction Insights into Carbon Utilization and Element Cycling Functions of Hydrothermarchaeota in Hydrothermal Sediment.</title>
        <authorList>
            <person name="Zhou Z."/>
            <person name="Liu Y."/>
            <person name="Xu W."/>
            <person name="Pan J."/>
            <person name="Luo Z.H."/>
            <person name="Li M."/>
        </authorList>
    </citation>
    <scope>NUCLEOTIDE SEQUENCE [LARGE SCALE GENOMIC DNA]</scope>
    <source>
        <strain evidence="3">SpSt-776</strain>
    </source>
</reference>
<evidence type="ECO:0000256" key="1">
    <source>
        <dbReference type="ARBA" id="ARBA00010272"/>
    </source>
</evidence>
<organism evidence="3">
    <name type="scientific">Desulfobacca acetoxidans</name>
    <dbReference type="NCBI Taxonomy" id="60893"/>
    <lineage>
        <taxon>Bacteria</taxon>
        <taxon>Pseudomonadati</taxon>
        <taxon>Thermodesulfobacteriota</taxon>
        <taxon>Desulfobaccia</taxon>
        <taxon>Desulfobaccales</taxon>
        <taxon>Desulfobaccaceae</taxon>
        <taxon>Desulfobacca</taxon>
    </lineage>
</organism>